<keyword evidence="2 9" id="KW-0479">Metal-binding</keyword>
<feature type="domain" description="LIM zinc-binding" evidence="10">
    <location>
        <begin position="74"/>
        <end position="136"/>
    </location>
</feature>
<dbReference type="Ensembl" id="ENSPSTT00000025786.1">
    <property type="protein sequence ID" value="ENSPSTP00000024505.1"/>
    <property type="gene ID" value="ENSPSTG00000018088.1"/>
</dbReference>
<dbReference type="SUPFAM" id="SSF57716">
    <property type="entry name" value="Glucocorticoid receptor-like (DNA-binding domain)"/>
    <property type="match status" value="2"/>
</dbReference>
<evidence type="ECO:0000259" key="10">
    <source>
        <dbReference type="PROSITE" id="PS50023"/>
    </source>
</evidence>
<dbReference type="GO" id="GO:0005634">
    <property type="term" value="C:nucleus"/>
    <property type="evidence" value="ECO:0007669"/>
    <property type="project" value="UniProtKB-SubCell"/>
</dbReference>
<comment type="subcellular location">
    <subcellularLocation>
        <location evidence="1">Nucleus</location>
    </subcellularLocation>
</comment>
<dbReference type="Gene3D" id="2.10.110.10">
    <property type="entry name" value="Cysteine Rich Protein"/>
    <property type="match status" value="2"/>
</dbReference>
<evidence type="ECO:0000256" key="5">
    <source>
        <dbReference type="ARBA" id="ARBA00023125"/>
    </source>
</evidence>
<dbReference type="GO" id="GO:0046872">
    <property type="term" value="F:metal ion binding"/>
    <property type="evidence" value="ECO:0007669"/>
    <property type="project" value="UniProtKB-KW"/>
</dbReference>
<protein>
    <recommendedName>
        <fullName evidence="10">LIM zinc-binding domain-containing protein</fullName>
    </recommendedName>
</protein>
<evidence type="ECO:0000313" key="11">
    <source>
        <dbReference type="Ensembl" id="ENSPSTP00000024505.1"/>
    </source>
</evidence>
<dbReference type="GO" id="GO:0000977">
    <property type="term" value="F:RNA polymerase II transcription regulatory region sequence-specific DNA binding"/>
    <property type="evidence" value="ECO:0007669"/>
    <property type="project" value="TreeGrafter"/>
</dbReference>
<reference evidence="11" key="1">
    <citation type="submission" date="2025-08" db="UniProtKB">
        <authorList>
            <consortium name="Ensembl"/>
        </authorList>
    </citation>
    <scope>IDENTIFICATION</scope>
</reference>
<reference evidence="11" key="2">
    <citation type="submission" date="2025-09" db="UniProtKB">
        <authorList>
            <consortium name="Ensembl"/>
        </authorList>
    </citation>
    <scope>IDENTIFICATION</scope>
</reference>
<accession>A0A8C9G1Y4</accession>
<dbReference type="GO" id="GO:0030182">
    <property type="term" value="P:neuron differentiation"/>
    <property type="evidence" value="ECO:0007669"/>
    <property type="project" value="TreeGrafter"/>
</dbReference>
<evidence type="ECO:0000256" key="8">
    <source>
        <dbReference type="ARBA" id="ARBA00023242"/>
    </source>
</evidence>
<dbReference type="Pfam" id="PF00412">
    <property type="entry name" value="LIM"/>
    <property type="match status" value="2"/>
</dbReference>
<name>A0A8C9G1Y4_PAVCR</name>
<keyword evidence="3 9" id="KW-0862">Zinc</keyword>
<dbReference type="SMART" id="SM00132">
    <property type="entry name" value="LIM"/>
    <property type="match status" value="2"/>
</dbReference>
<dbReference type="PROSITE" id="PS00478">
    <property type="entry name" value="LIM_DOMAIN_1"/>
    <property type="match status" value="2"/>
</dbReference>
<dbReference type="Proteomes" id="UP000694428">
    <property type="component" value="Unplaced"/>
</dbReference>
<dbReference type="AlphaFoldDB" id="A0A8C9G1Y4"/>
<proteinExistence type="predicted"/>
<dbReference type="FunFam" id="2.10.110.10:FF:000040">
    <property type="entry name" value="LIM homeobox transcription factor 1 beta"/>
    <property type="match status" value="1"/>
</dbReference>
<keyword evidence="8" id="KW-0539">Nucleus</keyword>
<dbReference type="GO" id="GO:0000981">
    <property type="term" value="F:DNA-binding transcription factor activity, RNA polymerase II-specific"/>
    <property type="evidence" value="ECO:0007669"/>
    <property type="project" value="TreeGrafter"/>
</dbReference>
<sequence length="203" mass="21939">SPRPGAAALGPATPRSVCEGCQRVIADRFLLRLNDSLWHERCVQCASCKEPLHTTSPWDASHGVSPCFHRLFAVKCTGCLESIAPSELVMRAQQSVYHLRCFCCCVCERRLQKGDEFVLKEGQLLCKGDYEKERELLSLVSPALSDSGKGLPDTALPQPAAPALGLLGWGKNSIAELGWDAAGIGQGVASLGRHQRGDTKINI</sequence>
<dbReference type="PROSITE" id="PS50023">
    <property type="entry name" value="LIM_DOMAIN_2"/>
    <property type="match status" value="1"/>
</dbReference>
<dbReference type="InterPro" id="IPR050453">
    <property type="entry name" value="LIM_Homeobox_TF"/>
</dbReference>
<dbReference type="PANTHER" id="PTHR24208">
    <property type="entry name" value="LIM/HOMEOBOX PROTEIN LHX"/>
    <property type="match status" value="1"/>
</dbReference>
<keyword evidence="7" id="KW-0010">Activator</keyword>
<keyword evidence="6" id="KW-0371">Homeobox</keyword>
<evidence type="ECO:0000256" key="7">
    <source>
        <dbReference type="ARBA" id="ARBA00023159"/>
    </source>
</evidence>
<evidence type="ECO:0000256" key="2">
    <source>
        <dbReference type="ARBA" id="ARBA00022723"/>
    </source>
</evidence>
<organism evidence="11 12">
    <name type="scientific">Pavo cristatus</name>
    <name type="common">Indian peafowl</name>
    <name type="synonym">Blue peafowl</name>
    <dbReference type="NCBI Taxonomy" id="9049"/>
    <lineage>
        <taxon>Eukaryota</taxon>
        <taxon>Metazoa</taxon>
        <taxon>Chordata</taxon>
        <taxon>Craniata</taxon>
        <taxon>Vertebrata</taxon>
        <taxon>Euteleostomi</taxon>
        <taxon>Archelosauria</taxon>
        <taxon>Archosauria</taxon>
        <taxon>Dinosauria</taxon>
        <taxon>Saurischia</taxon>
        <taxon>Theropoda</taxon>
        <taxon>Coelurosauria</taxon>
        <taxon>Aves</taxon>
        <taxon>Neognathae</taxon>
        <taxon>Galloanserae</taxon>
        <taxon>Galliformes</taxon>
        <taxon>Phasianidae</taxon>
        <taxon>Phasianinae</taxon>
        <taxon>Pavo</taxon>
    </lineage>
</organism>
<evidence type="ECO:0000256" key="3">
    <source>
        <dbReference type="ARBA" id="ARBA00022833"/>
    </source>
</evidence>
<keyword evidence="4 9" id="KW-0440">LIM domain</keyword>
<evidence type="ECO:0000256" key="9">
    <source>
        <dbReference type="PROSITE-ProRule" id="PRU00125"/>
    </source>
</evidence>
<dbReference type="PANTHER" id="PTHR24208:SF88">
    <property type="entry name" value="LIM HOMEOBOX TRANSCRIPTION FACTOR 1-ALPHA"/>
    <property type="match status" value="1"/>
</dbReference>
<keyword evidence="5" id="KW-0238">DNA-binding</keyword>
<evidence type="ECO:0000256" key="4">
    <source>
        <dbReference type="ARBA" id="ARBA00023038"/>
    </source>
</evidence>
<evidence type="ECO:0000313" key="12">
    <source>
        <dbReference type="Proteomes" id="UP000694428"/>
    </source>
</evidence>
<dbReference type="InterPro" id="IPR001781">
    <property type="entry name" value="Znf_LIM"/>
</dbReference>
<evidence type="ECO:0000256" key="6">
    <source>
        <dbReference type="ARBA" id="ARBA00023155"/>
    </source>
</evidence>
<evidence type="ECO:0000256" key="1">
    <source>
        <dbReference type="ARBA" id="ARBA00004123"/>
    </source>
</evidence>
<keyword evidence="12" id="KW-1185">Reference proteome</keyword>